<feature type="compositionally biased region" description="Basic and acidic residues" evidence="1">
    <location>
        <begin position="79"/>
        <end position="93"/>
    </location>
</feature>
<accession>A0A8H6M1T1</accession>
<dbReference type="Proteomes" id="UP000521943">
    <property type="component" value="Unassembled WGS sequence"/>
</dbReference>
<reference evidence="2 3" key="1">
    <citation type="submission" date="2020-07" db="EMBL/GenBank/DDBJ databases">
        <title>Comparative genomics of pyrophilous fungi reveals a link between fire events and developmental genes.</title>
        <authorList>
            <consortium name="DOE Joint Genome Institute"/>
            <person name="Steindorff A.S."/>
            <person name="Carver A."/>
            <person name="Calhoun S."/>
            <person name="Stillman K."/>
            <person name="Liu H."/>
            <person name="Lipzen A."/>
            <person name="Pangilinan J."/>
            <person name="Labutti K."/>
            <person name="Bruns T.D."/>
            <person name="Grigoriev I.V."/>
        </authorList>
    </citation>
    <scope>NUCLEOTIDE SEQUENCE [LARGE SCALE GENOMIC DNA]</scope>
    <source>
        <strain evidence="2 3">CBS 144469</strain>
    </source>
</reference>
<dbReference type="EMBL" id="JACGCI010000070">
    <property type="protein sequence ID" value="KAF6748532.1"/>
    <property type="molecule type" value="Genomic_DNA"/>
</dbReference>
<dbReference type="AlphaFoldDB" id="A0A8H6M1T1"/>
<sequence length="168" mass="18505">MTANAPPTESPGRMRRTAVATRSILAKRPRRPPGLQGVDGNLWMTTKAKGMGWYWTRGRARRPRRYKYKDSCRYIHPTESDLSKPFGDDDHARTLPTSSPLAQAPDDYSGLGTDRGTGRMSVGPGYLVSTRRLPRGTAYSPALKISTTTTNACTSSTVTGKQSNEGRW</sequence>
<evidence type="ECO:0000256" key="1">
    <source>
        <dbReference type="SAM" id="MobiDB-lite"/>
    </source>
</evidence>
<proteinExistence type="predicted"/>
<feature type="region of interest" description="Disordered" evidence="1">
    <location>
        <begin position="1"/>
        <end position="41"/>
    </location>
</feature>
<gene>
    <name evidence="2" type="ORF">DFP72DRAFT_572727</name>
</gene>
<evidence type="ECO:0000313" key="2">
    <source>
        <dbReference type="EMBL" id="KAF6748532.1"/>
    </source>
</evidence>
<name>A0A8H6M1T1_9AGAR</name>
<evidence type="ECO:0000313" key="3">
    <source>
        <dbReference type="Proteomes" id="UP000521943"/>
    </source>
</evidence>
<organism evidence="2 3">
    <name type="scientific">Ephemerocybe angulata</name>
    <dbReference type="NCBI Taxonomy" id="980116"/>
    <lineage>
        <taxon>Eukaryota</taxon>
        <taxon>Fungi</taxon>
        <taxon>Dikarya</taxon>
        <taxon>Basidiomycota</taxon>
        <taxon>Agaricomycotina</taxon>
        <taxon>Agaricomycetes</taxon>
        <taxon>Agaricomycetidae</taxon>
        <taxon>Agaricales</taxon>
        <taxon>Agaricineae</taxon>
        <taxon>Psathyrellaceae</taxon>
        <taxon>Ephemerocybe</taxon>
    </lineage>
</organism>
<comment type="caution">
    <text evidence="2">The sequence shown here is derived from an EMBL/GenBank/DDBJ whole genome shotgun (WGS) entry which is preliminary data.</text>
</comment>
<feature type="region of interest" description="Disordered" evidence="1">
    <location>
        <begin position="79"/>
        <end position="127"/>
    </location>
</feature>
<protein>
    <submittedName>
        <fullName evidence="2">Uncharacterized protein</fullName>
    </submittedName>
</protein>
<keyword evidence="3" id="KW-1185">Reference proteome</keyword>